<reference evidence="2" key="1">
    <citation type="submission" date="2022-03" db="EMBL/GenBank/DDBJ databases">
        <authorList>
            <person name="Lindestad O."/>
        </authorList>
    </citation>
    <scope>NUCLEOTIDE SEQUENCE</scope>
</reference>
<keyword evidence="1" id="KW-1133">Transmembrane helix</keyword>
<name>A0A8S4RXB5_9NEOP</name>
<dbReference type="EMBL" id="CAKXAJ010025721">
    <property type="protein sequence ID" value="CAH2243194.1"/>
    <property type="molecule type" value="Genomic_DNA"/>
</dbReference>
<sequence>MTVMTKPSMMLSKAVYIKPLSPLLDNDPNDKHTCVEEKVEIYSDSQKEPKEISVCWGMLTVLILFFCVVGAMMLYGHIMFKVNWFEGNRCTVPIIQEYSHVIRKRETEEPAHDYVHFSGNYVFEIKISNMAEILLHEKTVKQK</sequence>
<keyword evidence="1" id="KW-0812">Transmembrane</keyword>
<keyword evidence="1" id="KW-0472">Membrane</keyword>
<organism evidence="2 3">
    <name type="scientific">Pararge aegeria aegeria</name>
    <dbReference type="NCBI Taxonomy" id="348720"/>
    <lineage>
        <taxon>Eukaryota</taxon>
        <taxon>Metazoa</taxon>
        <taxon>Ecdysozoa</taxon>
        <taxon>Arthropoda</taxon>
        <taxon>Hexapoda</taxon>
        <taxon>Insecta</taxon>
        <taxon>Pterygota</taxon>
        <taxon>Neoptera</taxon>
        <taxon>Endopterygota</taxon>
        <taxon>Lepidoptera</taxon>
        <taxon>Glossata</taxon>
        <taxon>Ditrysia</taxon>
        <taxon>Papilionoidea</taxon>
        <taxon>Nymphalidae</taxon>
        <taxon>Satyrinae</taxon>
        <taxon>Satyrini</taxon>
        <taxon>Parargina</taxon>
        <taxon>Pararge</taxon>
    </lineage>
</organism>
<feature type="transmembrane region" description="Helical" evidence="1">
    <location>
        <begin position="54"/>
        <end position="75"/>
    </location>
</feature>
<accession>A0A8S4RXB5</accession>
<dbReference type="Proteomes" id="UP000838756">
    <property type="component" value="Unassembled WGS sequence"/>
</dbReference>
<evidence type="ECO:0000256" key="1">
    <source>
        <dbReference type="SAM" id="Phobius"/>
    </source>
</evidence>
<evidence type="ECO:0000313" key="3">
    <source>
        <dbReference type="Proteomes" id="UP000838756"/>
    </source>
</evidence>
<gene>
    <name evidence="2" type="primary">jg3982</name>
    <name evidence="2" type="ORF">PAEG_LOCUS19377</name>
</gene>
<proteinExistence type="predicted"/>
<keyword evidence="3" id="KW-1185">Reference proteome</keyword>
<protein>
    <submittedName>
        <fullName evidence="2">Jg3982 protein</fullName>
    </submittedName>
</protein>
<dbReference type="AlphaFoldDB" id="A0A8S4RXB5"/>
<evidence type="ECO:0000313" key="2">
    <source>
        <dbReference type="EMBL" id="CAH2243194.1"/>
    </source>
</evidence>
<comment type="caution">
    <text evidence="2">The sequence shown here is derived from an EMBL/GenBank/DDBJ whole genome shotgun (WGS) entry which is preliminary data.</text>
</comment>
<dbReference type="OrthoDB" id="9982095at2759"/>